<accession>A0A7W0HLD8</accession>
<keyword evidence="3 8" id="KW-0812">Transmembrane</keyword>
<sequence>MKKKILTVFTAACVFFSCAPVFAQQDMRELQIKARMQRQKLENQAKQEKRAAEQEAGQTRQEITKNRKSLKQAIAGLEKETQQQEENIASLEKDMEAFSAREKELDSELAETDRIVSELAGTIKANADDITGLAEGSLQNPLAPGARALLESIAEKRKFPGMEDIRMMAEVLYKQVRLSGNVRVKGGTIIDRSGEESRAGILLIGNFTAAYRTDQETGFLKHSPGSGQLFALSSLPPGGMQRKINDYMDGKSMAVPMDITRGGALRQLTHELSLSEQISEGGPIVWPILFLLGLGLLIIAERTIFLLRRRFDAEGFMRSIKELVKQGRFEKCRQACDGHGTKPLPRVISAGLDCCHMPREEMENALQEAILREIPPMERFLSTLGMLAAIAPLLGLLGTVTGMINTFHVITTHGTGDPRIMSGGISEALVTTMLGLAVAIPMLMAHTWLNRAVEKDIGEMEQNAVALVNMAHKSRGGHEHNSGENRQK</sequence>
<evidence type="ECO:0000256" key="2">
    <source>
        <dbReference type="ARBA" id="ARBA00022475"/>
    </source>
</evidence>
<dbReference type="InterPro" id="IPR050790">
    <property type="entry name" value="ExbB/TolQ_transport"/>
</dbReference>
<organism evidence="11 12">
    <name type="scientific">Desulfosalsimonas propionicica</name>
    <dbReference type="NCBI Taxonomy" id="332175"/>
    <lineage>
        <taxon>Bacteria</taxon>
        <taxon>Pseudomonadati</taxon>
        <taxon>Thermodesulfobacteriota</taxon>
        <taxon>Desulfobacteria</taxon>
        <taxon>Desulfobacterales</taxon>
        <taxon>Desulfosalsimonadaceae</taxon>
        <taxon>Desulfosalsimonas</taxon>
    </lineage>
</organism>
<dbReference type="PANTHER" id="PTHR30625:SF11">
    <property type="entry name" value="MOTA_TOLQ_EXBB PROTON CHANNEL DOMAIN-CONTAINING PROTEIN"/>
    <property type="match status" value="1"/>
</dbReference>
<feature type="transmembrane region" description="Helical" evidence="8">
    <location>
        <begin position="284"/>
        <end position="307"/>
    </location>
</feature>
<evidence type="ECO:0000256" key="7">
    <source>
        <dbReference type="SAM" id="MobiDB-lite"/>
    </source>
</evidence>
<dbReference type="GO" id="GO:0005886">
    <property type="term" value="C:plasma membrane"/>
    <property type="evidence" value="ECO:0007669"/>
    <property type="project" value="UniProtKB-SubCell"/>
</dbReference>
<dbReference type="AlphaFoldDB" id="A0A7W0HLD8"/>
<feature type="region of interest" description="Disordered" evidence="7">
    <location>
        <begin position="41"/>
        <end position="67"/>
    </location>
</feature>
<dbReference type="PROSITE" id="PS51257">
    <property type="entry name" value="PROKAR_LIPOPROTEIN"/>
    <property type="match status" value="1"/>
</dbReference>
<keyword evidence="4 8" id="KW-1133">Transmembrane helix</keyword>
<comment type="subcellular location">
    <subcellularLocation>
        <location evidence="1">Cell membrane</location>
        <topology evidence="1">Multi-pass membrane protein</topology>
    </subcellularLocation>
    <subcellularLocation>
        <location evidence="6">Membrane</location>
        <topology evidence="6">Multi-pass membrane protein</topology>
    </subcellularLocation>
</comment>
<dbReference type="PIRSF" id="PIRSF037714">
    <property type="entry name" value="TolR"/>
    <property type="match status" value="1"/>
</dbReference>
<dbReference type="Pfam" id="PF01618">
    <property type="entry name" value="MotA_ExbB"/>
    <property type="match status" value="1"/>
</dbReference>
<feature type="transmembrane region" description="Helical" evidence="8">
    <location>
        <begin position="380"/>
        <end position="404"/>
    </location>
</feature>
<evidence type="ECO:0000313" key="12">
    <source>
        <dbReference type="Proteomes" id="UP000525298"/>
    </source>
</evidence>
<evidence type="ECO:0000256" key="1">
    <source>
        <dbReference type="ARBA" id="ARBA00004651"/>
    </source>
</evidence>
<dbReference type="GO" id="GO:0017038">
    <property type="term" value="P:protein import"/>
    <property type="evidence" value="ECO:0007669"/>
    <property type="project" value="TreeGrafter"/>
</dbReference>
<dbReference type="InterPro" id="IPR017270">
    <property type="entry name" value="MotA/TolQ/ExbB-rel"/>
</dbReference>
<reference evidence="11 12" key="1">
    <citation type="submission" date="2020-07" db="EMBL/GenBank/DDBJ databases">
        <title>Genomic Encyclopedia of Type Strains, Phase IV (KMG-IV): sequencing the most valuable type-strain genomes for metagenomic binning, comparative biology and taxonomic classification.</title>
        <authorList>
            <person name="Goeker M."/>
        </authorList>
    </citation>
    <scope>NUCLEOTIDE SEQUENCE [LARGE SCALE GENOMIC DNA]</scope>
    <source>
        <strain evidence="11 12">DSM 17721</strain>
    </source>
</reference>
<evidence type="ECO:0000256" key="9">
    <source>
        <dbReference type="SAM" id="SignalP"/>
    </source>
</evidence>
<gene>
    <name evidence="11" type="ORF">HNR65_002539</name>
</gene>
<proteinExistence type="inferred from homology"/>
<comment type="caution">
    <text evidence="11">The sequence shown here is derived from an EMBL/GenBank/DDBJ whole genome shotgun (WGS) entry which is preliminary data.</text>
</comment>
<name>A0A7W0HLD8_9BACT</name>
<evidence type="ECO:0000256" key="6">
    <source>
        <dbReference type="RuleBase" id="RU004057"/>
    </source>
</evidence>
<keyword evidence="12" id="KW-1185">Reference proteome</keyword>
<keyword evidence="2" id="KW-1003">Cell membrane</keyword>
<keyword evidence="9" id="KW-0732">Signal</keyword>
<feature type="domain" description="MotA/TolQ/ExbB proton channel" evidence="10">
    <location>
        <begin position="343"/>
        <end position="461"/>
    </location>
</feature>
<feature type="signal peptide" evidence="9">
    <location>
        <begin position="1"/>
        <end position="23"/>
    </location>
</feature>
<dbReference type="RefSeq" id="WP_181551846.1">
    <property type="nucleotide sequence ID" value="NZ_JACDUS010000007.1"/>
</dbReference>
<evidence type="ECO:0000256" key="8">
    <source>
        <dbReference type="SAM" id="Phobius"/>
    </source>
</evidence>
<feature type="compositionally biased region" description="Basic and acidic residues" evidence="7">
    <location>
        <begin position="41"/>
        <end position="53"/>
    </location>
</feature>
<feature type="transmembrane region" description="Helical" evidence="8">
    <location>
        <begin position="424"/>
        <end position="445"/>
    </location>
</feature>
<dbReference type="PANTHER" id="PTHR30625">
    <property type="entry name" value="PROTEIN TOLQ"/>
    <property type="match status" value="1"/>
</dbReference>
<evidence type="ECO:0000313" key="11">
    <source>
        <dbReference type="EMBL" id="MBA2882198.1"/>
    </source>
</evidence>
<evidence type="ECO:0000256" key="4">
    <source>
        <dbReference type="ARBA" id="ARBA00022989"/>
    </source>
</evidence>
<keyword evidence="5 8" id="KW-0472">Membrane</keyword>
<evidence type="ECO:0000256" key="5">
    <source>
        <dbReference type="ARBA" id="ARBA00023136"/>
    </source>
</evidence>
<keyword evidence="6" id="KW-0813">Transport</keyword>
<evidence type="ECO:0000259" key="10">
    <source>
        <dbReference type="Pfam" id="PF01618"/>
    </source>
</evidence>
<dbReference type="Proteomes" id="UP000525298">
    <property type="component" value="Unassembled WGS sequence"/>
</dbReference>
<dbReference type="EMBL" id="JACDUS010000007">
    <property type="protein sequence ID" value="MBA2882198.1"/>
    <property type="molecule type" value="Genomic_DNA"/>
</dbReference>
<evidence type="ECO:0000256" key="3">
    <source>
        <dbReference type="ARBA" id="ARBA00022692"/>
    </source>
</evidence>
<comment type="similarity">
    <text evidence="6">Belongs to the exbB/tolQ family.</text>
</comment>
<feature type="chain" id="PRO_5031228789" evidence="9">
    <location>
        <begin position="24"/>
        <end position="488"/>
    </location>
</feature>
<dbReference type="InterPro" id="IPR002898">
    <property type="entry name" value="MotA_ExbB_proton_chnl"/>
</dbReference>
<protein>
    <submittedName>
        <fullName evidence="11">Biopolymer transport protein ExbB</fullName>
    </submittedName>
</protein>
<keyword evidence="6" id="KW-0653">Protein transport</keyword>